<proteinExistence type="predicted"/>
<name>A0A9N8EZ62_9STRA</name>
<dbReference type="Proteomes" id="UP001153069">
    <property type="component" value="Unassembled WGS sequence"/>
</dbReference>
<evidence type="ECO:0000256" key="2">
    <source>
        <dbReference type="SAM" id="MobiDB-lite"/>
    </source>
</evidence>
<reference evidence="4" key="1">
    <citation type="submission" date="2020-06" db="EMBL/GenBank/DDBJ databases">
        <authorList>
            <consortium name="Plant Systems Biology data submission"/>
        </authorList>
    </citation>
    <scope>NUCLEOTIDE SEQUENCE</scope>
    <source>
        <strain evidence="4">D6</strain>
    </source>
</reference>
<keyword evidence="1" id="KW-0175">Coiled coil</keyword>
<gene>
    <name evidence="4" type="ORF">SEMRO_2618_G332810.1</name>
</gene>
<keyword evidence="3" id="KW-0732">Signal</keyword>
<feature type="chain" id="PRO_5040240423" evidence="3">
    <location>
        <begin position="20"/>
        <end position="112"/>
    </location>
</feature>
<dbReference type="AlphaFoldDB" id="A0A9N8EZ62"/>
<accession>A0A9N8EZ62</accession>
<dbReference type="EMBL" id="CAICTM010002616">
    <property type="protein sequence ID" value="CAB9529772.1"/>
    <property type="molecule type" value="Genomic_DNA"/>
</dbReference>
<evidence type="ECO:0000256" key="1">
    <source>
        <dbReference type="SAM" id="Coils"/>
    </source>
</evidence>
<organism evidence="4 5">
    <name type="scientific">Seminavis robusta</name>
    <dbReference type="NCBI Taxonomy" id="568900"/>
    <lineage>
        <taxon>Eukaryota</taxon>
        <taxon>Sar</taxon>
        <taxon>Stramenopiles</taxon>
        <taxon>Ochrophyta</taxon>
        <taxon>Bacillariophyta</taxon>
        <taxon>Bacillariophyceae</taxon>
        <taxon>Bacillariophycidae</taxon>
        <taxon>Naviculales</taxon>
        <taxon>Naviculaceae</taxon>
        <taxon>Seminavis</taxon>
    </lineage>
</organism>
<feature type="region of interest" description="Disordered" evidence="2">
    <location>
        <begin position="86"/>
        <end position="112"/>
    </location>
</feature>
<evidence type="ECO:0000256" key="3">
    <source>
        <dbReference type="SAM" id="SignalP"/>
    </source>
</evidence>
<protein>
    <submittedName>
        <fullName evidence="4">Uncharacterized protein</fullName>
    </submittedName>
</protein>
<feature type="signal peptide" evidence="3">
    <location>
        <begin position="1"/>
        <end position="19"/>
    </location>
</feature>
<comment type="caution">
    <text evidence="4">The sequence shown here is derived from an EMBL/GenBank/DDBJ whole genome shotgun (WGS) entry which is preliminary data.</text>
</comment>
<evidence type="ECO:0000313" key="4">
    <source>
        <dbReference type="EMBL" id="CAB9529772.1"/>
    </source>
</evidence>
<evidence type="ECO:0000313" key="5">
    <source>
        <dbReference type="Proteomes" id="UP001153069"/>
    </source>
</evidence>
<feature type="coiled-coil region" evidence="1">
    <location>
        <begin position="35"/>
        <end position="76"/>
    </location>
</feature>
<sequence length="112" mass="12124">MKLIPLFAIAALAVHQAAAFTVLGRFTPSSSTTRLSSSTTDIEALLAKARQLKAEAAAAEQELHKEQLEKKQCKDSELDEFIDKLFPPNDDGLAGVSQDSRKVTGPQTVSWP</sequence>
<keyword evidence="5" id="KW-1185">Reference proteome</keyword>